<feature type="transmembrane region" description="Helical" evidence="1">
    <location>
        <begin position="145"/>
        <end position="167"/>
    </location>
</feature>
<dbReference type="PANTHER" id="PTHR31414:SF18">
    <property type="entry name" value="TRANSMEMBRANE PROTEIN-RELATED"/>
    <property type="match status" value="1"/>
</dbReference>
<dbReference type="PANTHER" id="PTHR31414">
    <property type="entry name" value="TRANSMEMBRANE PROTEIN DDB_G0292058"/>
    <property type="match status" value="1"/>
</dbReference>
<gene>
    <name evidence="2" type="ORF">IEQ34_010607</name>
</gene>
<reference evidence="2 3" key="1">
    <citation type="journal article" date="2021" name="Hortic Res">
        <title>Chromosome-scale assembly of the Dendrobium chrysotoxum genome enhances the understanding of orchid evolution.</title>
        <authorList>
            <person name="Zhang Y."/>
            <person name="Zhang G.Q."/>
            <person name="Zhang D."/>
            <person name="Liu X.D."/>
            <person name="Xu X.Y."/>
            <person name="Sun W.H."/>
            <person name="Yu X."/>
            <person name="Zhu X."/>
            <person name="Wang Z.W."/>
            <person name="Zhao X."/>
            <person name="Zhong W.Y."/>
            <person name="Chen H."/>
            <person name="Yin W.L."/>
            <person name="Huang T."/>
            <person name="Niu S.C."/>
            <person name="Liu Z.J."/>
        </authorList>
    </citation>
    <scope>NUCLEOTIDE SEQUENCE [LARGE SCALE GENOMIC DNA]</scope>
    <source>
        <strain evidence="2">Lindl</strain>
    </source>
</reference>
<feature type="transmembrane region" description="Helical" evidence="1">
    <location>
        <begin position="282"/>
        <end position="303"/>
    </location>
</feature>
<dbReference type="GO" id="GO:0016020">
    <property type="term" value="C:membrane"/>
    <property type="evidence" value="ECO:0007669"/>
    <property type="project" value="TreeGrafter"/>
</dbReference>
<feature type="transmembrane region" description="Helical" evidence="1">
    <location>
        <begin position="250"/>
        <end position="270"/>
    </location>
</feature>
<evidence type="ECO:0000313" key="2">
    <source>
        <dbReference type="EMBL" id="KAH0459944.1"/>
    </source>
</evidence>
<keyword evidence="1" id="KW-1133">Transmembrane helix</keyword>
<evidence type="ECO:0000256" key="1">
    <source>
        <dbReference type="SAM" id="Phobius"/>
    </source>
</evidence>
<keyword evidence="1" id="KW-0472">Membrane</keyword>
<protein>
    <recommendedName>
        <fullName evidence="4">Transmembrane protein</fullName>
    </recommendedName>
</protein>
<feature type="transmembrane region" description="Helical" evidence="1">
    <location>
        <begin position="475"/>
        <end position="497"/>
    </location>
</feature>
<dbReference type="EMBL" id="JAGFBR010000010">
    <property type="protein sequence ID" value="KAH0459944.1"/>
    <property type="molecule type" value="Genomic_DNA"/>
</dbReference>
<accession>A0AAV7GDT7</accession>
<dbReference type="AlphaFoldDB" id="A0AAV7GDT7"/>
<keyword evidence="3" id="KW-1185">Reference proteome</keyword>
<proteinExistence type="predicted"/>
<name>A0AAV7GDT7_DENCH</name>
<sequence length="544" mass="60829">MVMTGKLLSSFGSVIDLWNGLDKMEQRSNEVEAYRDEKPGRILHFESGRILVENGNISESVLTRRTERVDPLDDLKRYKGGFNITNKHYWGSVIFTGKFGYFIGAAWLVGGLIYAAILIISSLCFSKQGRYERKRPNFFNKGYNWPILLAISLTFLAIIASGVALGASSMFHSRAKTIKNIVVNATNNASGTIYTVTAAVENLQNATQFSQNVQGSSNIASTSKKLNDDTRRIERKANRIMRWVSKGLNILNAVTVVTISLNLVAILALLGVLRLRRIFRMLIILCWLLIILLWAYFGLYYFFGKFAGDVCIALDEYKQNPEQSTLSSILPCNDRGSAAKVLHDVSGRVYDLIQKVNSNITSLKSSFSELEYICNPFSGPPEYTYQPQNCSSDTITVGQVPQLIENYACSANDSGGCKPGEFIPADVYGALQNYTKSMQDILDSYPVMKSLINCQLVKDAFSNILFNHCKPLKKYVHMSWASLAALSTIMVILIFIWESKACRDHKFRSSDGSVKPSSTPTESVEVDATEMVYNDMEHMLEVKE</sequence>
<comment type="caution">
    <text evidence="2">The sequence shown here is derived from an EMBL/GenBank/DDBJ whole genome shotgun (WGS) entry which is preliminary data.</text>
</comment>
<evidence type="ECO:0000313" key="3">
    <source>
        <dbReference type="Proteomes" id="UP000775213"/>
    </source>
</evidence>
<keyword evidence="1" id="KW-0812">Transmembrane</keyword>
<organism evidence="2 3">
    <name type="scientific">Dendrobium chrysotoxum</name>
    <name type="common">Orchid</name>
    <dbReference type="NCBI Taxonomy" id="161865"/>
    <lineage>
        <taxon>Eukaryota</taxon>
        <taxon>Viridiplantae</taxon>
        <taxon>Streptophyta</taxon>
        <taxon>Embryophyta</taxon>
        <taxon>Tracheophyta</taxon>
        <taxon>Spermatophyta</taxon>
        <taxon>Magnoliopsida</taxon>
        <taxon>Liliopsida</taxon>
        <taxon>Asparagales</taxon>
        <taxon>Orchidaceae</taxon>
        <taxon>Epidendroideae</taxon>
        <taxon>Malaxideae</taxon>
        <taxon>Dendrobiinae</taxon>
        <taxon>Dendrobium</taxon>
    </lineage>
</organism>
<feature type="transmembrane region" description="Helical" evidence="1">
    <location>
        <begin position="99"/>
        <end position="125"/>
    </location>
</feature>
<dbReference type="Proteomes" id="UP000775213">
    <property type="component" value="Unassembled WGS sequence"/>
</dbReference>
<dbReference type="InterPro" id="IPR040283">
    <property type="entry name" value="DDB_G0292058-like"/>
</dbReference>
<evidence type="ECO:0008006" key="4">
    <source>
        <dbReference type="Google" id="ProtNLM"/>
    </source>
</evidence>